<dbReference type="InterPro" id="IPR026299">
    <property type="entry name" value="MRP-S31"/>
</dbReference>
<reference evidence="9 10" key="1">
    <citation type="journal article" date="2013" name="Nature">
        <title>Insights into bilaterian evolution from three spiralian genomes.</title>
        <authorList>
            <person name="Simakov O."/>
            <person name="Marletaz F."/>
            <person name="Cho S.J."/>
            <person name="Edsinger-Gonzales E."/>
            <person name="Havlak P."/>
            <person name="Hellsten U."/>
            <person name="Kuo D.H."/>
            <person name="Larsson T."/>
            <person name="Lv J."/>
            <person name="Arendt D."/>
            <person name="Savage R."/>
            <person name="Osoegawa K."/>
            <person name="de Jong P."/>
            <person name="Grimwood J."/>
            <person name="Chapman J.A."/>
            <person name="Shapiro H."/>
            <person name="Aerts A."/>
            <person name="Otillar R.P."/>
            <person name="Terry A.Y."/>
            <person name="Boore J.L."/>
            <person name="Grigoriev I.V."/>
            <person name="Lindberg D.R."/>
            <person name="Seaver E.C."/>
            <person name="Weisblat D.A."/>
            <person name="Putnam N.H."/>
            <person name="Rokhsar D.S."/>
        </authorList>
    </citation>
    <scope>NUCLEOTIDE SEQUENCE [LARGE SCALE GENOMIC DNA]</scope>
</reference>
<accession>V3ZST6</accession>
<keyword evidence="3" id="KW-0809">Transit peptide</keyword>
<proteinExistence type="inferred from homology"/>
<keyword evidence="10" id="KW-1185">Reference proteome</keyword>
<evidence type="ECO:0000313" key="9">
    <source>
        <dbReference type="EMBL" id="ESO87407.1"/>
    </source>
</evidence>
<dbReference type="Proteomes" id="UP000030746">
    <property type="component" value="Unassembled WGS sequence"/>
</dbReference>
<feature type="non-terminal residue" evidence="9">
    <location>
        <position position="63"/>
    </location>
</feature>
<evidence type="ECO:0000256" key="2">
    <source>
        <dbReference type="ARBA" id="ARBA00011057"/>
    </source>
</evidence>
<evidence type="ECO:0000256" key="6">
    <source>
        <dbReference type="ARBA" id="ARBA00023274"/>
    </source>
</evidence>
<evidence type="ECO:0000256" key="8">
    <source>
        <dbReference type="ARBA" id="ARBA00035363"/>
    </source>
</evidence>
<evidence type="ECO:0000313" key="10">
    <source>
        <dbReference type="Proteomes" id="UP000030746"/>
    </source>
</evidence>
<sequence>FEEHVFLETEIKDFPRKGPIRHFIELVAVGLSRNPHISAKSKRNHINWFREYFKSKSKVLEES</sequence>
<dbReference type="GO" id="GO:0005763">
    <property type="term" value="C:mitochondrial small ribosomal subunit"/>
    <property type="evidence" value="ECO:0007669"/>
    <property type="project" value="InterPro"/>
</dbReference>
<keyword evidence="4" id="KW-0689">Ribosomal protein</keyword>
<name>V3ZST6_LOTGI</name>
<dbReference type="Pfam" id="PF15433">
    <property type="entry name" value="MRP-S31"/>
    <property type="match status" value="1"/>
</dbReference>
<dbReference type="AlphaFoldDB" id="V3ZST6"/>
<evidence type="ECO:0000256" key="3">
    <source>
        <dbReference type="ARBA" id="ARBA00022946"/>
    </source>
</evidence>
<feature type="non-terminal residue" evidence="9">
    <location>
        <position position="1"/>
    </location>
</feature>
<protein>
    <recommendedName>
        <fullName evidence="7">Small ribosomal subunit protein mS31</fullName>
    </recommendedName>
    <alternativeName>
        <fullName evidence="8">28S ribosomal protein S31, mitochondrial</fullName>
    </alternativeName>
</protein>
<keyword evidence="5" id="KW-0496">Mitochondrion</keyword>
<comment type="subcellular location">
    <subcellularLocation>
        <location evidence="1">Mitochondrion</location>
    </subcellularLocation>
</comment>
<evidence type="ECO:0000256" key="7">
    <source>
        <dbReference type="ARBA" id="ARBA00035133"/>
    </source>
</evidence>
<dbReference type="STRING" id="225164.V3ZST6"/>
<dbReference type="HOGENOM" id="CLU_188626_0_0_1"/>
<organism evidence="9 10">
    <name type="scientific">Lottia gigantea</name>
    <name type="common">Giant owl limpet</name>
    <dbReference type="NCBI Taxonomy" id="225164"/>
    <lineage>
        <taxon>Eukaryota</taxon>
        <taxon>Metazoa</taxon>
        <taxon>Spiralia</taxon>
        <taxon>Lophotrochozoa</taxon>
        <taxon>Mollusca</taxon>
        <taxon>Gastropoda</taxon>
        <taxon>Patellogastropoda</taxon>
        <taxon>Lottioidea</taxon>
        <taxon>Lottiidae</taxon>
        <taxon>Lottia</taxon>
    </lineage>
</organism>
<dbReference type="GeneID" id="20252464"/>
<gene>
    <name evidence="9" type="ORF">LOTGIDRAFT_80486</name>
</gene>
<keyword evidence="6" id="KW-0687">Ribonucleoprotein</keyword>
<evidence type="ECO:0000256" key="4">
    <source>
        <dbReference type="ARBA" id="ARBA00022980"/>
    </source>
</evidence>
<dbReference type="PANTHER" id="PTHR13231">
    <property type="entry name" value="MITOCHONDRIAL RIBOSOMAL PROTEIN S31"/>
    <property type="match status" value="1"/>
</dbReference>
<dbReference type="PANTHER" id="PTHR13231:SF3">
    <property type="entry name" value="SMALL RIBOSOMAL SUBUNIT PROTEIN MS31"/>
    <property type="match status" value="1"/>
</dbReference>
<evidence type="ECO:0000256" key="1">
    <source>
        <dbReference type="ARBA" id="ARBA00004173"/>
    </source>
</evidence>
<dbReference type="KEGG" id="lgi:LOTGIDRAFT_80486"/>
<evidence type="ECO:0000256" key="5">
    <source>
        <dbReference type="ARBA" id="ARBA00023128"/>
    </source>
</evidence>
<dbReference type="GO" id="GO:0003735">
    <property type="term" value="F:structural constituent of ribosome"/>
    <property type="evidence" value="ECO:0007669"/>
    <property type="project" value="InterPro"/>
</dbReference>
<dbReference type="CTD" id="20252464"/>
<dbReference type="OMA" id="CLENDHR"/>
<comment type="similarity">
    <text evidence="2">Belongs to the mitochondrion-specific ribosomal protein mS31 family.</text>
</comment>
<dbReference type="EMBL" id="KB202917">
    <property type="protein sequence ID" value="ESO87407.1"/>
    <property type="molecule type" value="Genomic_DNA"/>
</dbReference>
<dbReference type="OrthoDB" id="5989925at2759"/>
<dbReference type="RefSeq" id="XP_009061839.1">
    <property type="nucleotide sequence ID" value="XM_009063591.1"/>
</dbReference>